<keyword evidence="2" id="KW-0812">Transmembrane</keyword>
<reference evidence="3" key="1">
    <citation type="submission" date="2021-02" db="EMBL/GenBank/DDBJ databases">
        <authorList>
            <person name="Nowell W R."/>
        </authorList>
    </citation>
    <scope>NUCLEOTIDE SEQUENCE</scope>
</reference>
<evidence type="ECO:0000256" key="1">
    <source>
        <dbReference type="ARBA" id="ARBA00022729"/>
    </source>
</evidence>
<keyword evidence="4" id="KW-1185">Reference proteome</keyword>
<dbReference type="InterPro" id="IPR028994">
    <property type="entry name" value="Integrin_alpha_N"/>
</dbReference>
<dbReference type="EMBL" id="CAJNOR010000611">
    <property type="protein sequence ID" value="CAF0961620.1"/>
    <property type="molecule type" value="Genomic_DNA"/>
</dbReference>
<proteinExistence type="predicted"/>
<keyword evidence="2" id="KW-0472">Membrane</keyword>
<dbReference type="SUPFAM" id="SSF69318">
    <property type="entry name" value="Integrin alpha N-terminal domain"/>
    <property type="match status" value="1"/>
</dbReference>
<organism evidence="3 4">
    <name type="scientific">Adineta ricciae</name>
    <name type="common">Rotifer</name>
    <dbReference type="NCBI Taxonomy" id="249248"/>
    <lineage>
        <taxon>Eukaryota</taxon>
        <taxon>Metazoa</taxon>
        <taxon>Spiralia</taxon>
        <taxon>Gnathifera</taxon>
        <taxon>Rotifera</taxon>
        <taxon>Eurotatoria</taxon>
        <taxon>Bdelloidea</taxon>
        <taxon>Adinetida</taxon>
        <taxon>Adinetidae</taxon>
        <taxon>Adineta</taxon>
    </lineage>
</organism>
<feature type="transmembrane region" description="Helical" evidence="2">
    <location>
        <begin position="352"/>
        <end position="374"/>
    </location>
</feature>
<dbReference type="Proteomes" id="UP000663828">
    <property type="component" value="Unassembled WGS sequence"/>
</dbReference>
<keyword evidence="1" id="KW-0732">Signal</keyword>
<protein>
    <submittedName>
        <fullName evidence="3">Uncharacterized protein</fullName>
    </submittedName>
</protein>
<feature type="transmembrane region" description="Helical" evidence="2">
    <location>
        <begin position="1189"/>
        <end position="1211"/>
    </location>
</feature>
<evidence type="ECO:0000313" key="3">
    <source>
        <dbReference type="EMBL" id="CAF0961620.1"/>
    </source>
</evidence>
<feature type="transmembrane region" description="Helical" evidence="2">
    <location>
        <begin position="860"/>
        <end position="878"/>
    </location>
</feature>
<dbReference type="Pfam" id="PF13517">
    <property type="entry name" value="FG-GAP_3"/>
    <property type="match status" value="3"/>
</dbReference>
<comment type="caution">
    <text evidence="3">The sequence shown here is derived from an EMBL/GenBank/DDBJ whole genome shotgun (WGS) entry which is preliminary data.</text>
</comment>
<accession>A0A814DXZ0</accession>
<keyword evidence="2" id="KW-1133">Transmembrane helix</keyword>
<evidence type="ECO:0000256" key="2">
    <source>
        <dbReference type="SAM" id="Phobius"/>
    </source>
</evidence>
<evidence type="ECO:0000313" key="4">
    <source>
        <dbReference type="Proteomes" id="UP000663828"/>
    </source>
</evidence>
<dbReference type="Gene3D" id="2.130.10.130">
    <property type="entry name" value="Integrin alpha, N-terminal"/>
    <property type="match status" value="2"/>
</dbReference>
<dbReference type="InterPro" id="IPR013517">
    <property type="entry name" value="FG-GAP"/>
</dbReference>
<name>A0A814DXZ0_ADIRI</name>
<feature type="transmembrane region" description="Helical" evidence="2">
    <location>
        <begin position="430"/>
        <end position="448"/>
    </location>
</feature>
<feature type="transmembrane region" description="Helical" evidence="2">
    <location>
        <begin position="1274"/>
        <end position="1294"/>
    </location>
</feature>
<feature type="transmembrane region" description="Helical" evidence="2">
    <location>
        <begin position="766"/>
        <end position="793"/>
    </location>
</feature>
<gene>
    <name evidence="3" type="ORF">XAT740_LOCUS11209</name>
</gene>
<dbReference type="PANTHER" id="PTHR46580">
    <property type="entry name" value="SENSOR KINASE-RELATED"/>
    <property type="match status" value="1"/>
</dbReference>
<sequence>MSSIVFLYILYYTALKKPQSRTNIIYSINLDVFNQLYFEHNDTLSCPCSRSVTLYRDFVSYNATFHSVCHSIFVSDTWIEALYFPNASRYAVADFRTTANAQFRLLADLCSFSQDAILQNQHDLDNNELVTLYLLHQSQVHSEVNAMIDLFESTLTSRINSFLSYLRITTRANYLVSALNTNFLILYQKEVDIKVGGAVTFGSWSITGKDDSAYAPCSTENPTSATSFISLSWEPAFFDHARWEEPPAYLSPINGFFAACTPFEAILKSTLNCLYDATCIQLLSDHFPRLSRTNISVKNSVLLGSKNTNISVHDLLLNLFVQDRRTSITYSTYFQQCSPSFCTYTTTDESNISYTITLFVSLYGGLVLIFRFIASFSIKILFKLKYHTQVSETRNHASQFVRWMKRLNLFKKLDDRSDESVKQQRLMTRVYLALLMGSMITLFLYTTFSSRLTIVNIPHPSLNTFGNLQVLYFDTIRCPCTNTNTLYRTFLSLSPVFHQLLSSLCQFANQTVSDVIRRFLAGSFITSNVLTEVDFQKQINTILTEFILSAVTYFDLFVETTDLLLQVDQPFIGSLYNTYVKGDATLLFTPLELEVNGSRTAQLILQMFGTRDIYTGTINCICATDPSCRNAMAIYNDELDDYTADPVRVNYIVPGFRAGCFALKSLRLSTLECLYSNSECFSILMDYIHEIYTFNVEDPVWFDARPLVFNSTSSKFSQKIEISKIISEIMVEKWNPSISYKLFYESCAPSHCSYSEKVHTKTASTIVITLISVIGGASVLLHLLTPYLVKFLIRIFTKRKRRPQQQARRELFKYLKIIIQEQTVRLYNTAVDLNIFPVRRFGNNVSYAIAKRLGQWATRLFLLLLVVVLVITALYTLIQPQALTKTFDKPSFDYYTQLKQKYEDSLKCPCSSVASIYNQFLSIDLDFHQLCSSEFILDEWRSNLTTGLAANLFIYSQRDYRRFLSAHLQFLQGLCQLSMKSANSLVQQFLSSLFITTQLLSETDFNIRVSSLINQTKSNAPISLNRLLSSTRIVNHGNIIISTYGTNFEYIQDKEYSSTQAVTYDDGCSCDLSPNCTTQANFIELNVPRKVSIIGMKMGCTPSDSFRLSTLECFFDQVCLDHVQYYTHYSQRIVPLNLTMKRFSVESTVNELISQAFVEEWTTAVSYISYFNKCSPLSCSHTYVKRFDFFYTIIVLIGLQGGLTIVLKWICPQIVRLLHKIFQHRKNLITPVRSVHTVEMTPGESINLDPPIRRLADEVFEVDAKSRLKILSKCSIICVILVLVVIIVVTYSVFINRCERSQETPIVVSINFTIIYSSTAETITTSTANTSLTHCQPTFELISVQTSDDNPAYFYPVAGDFNGDNQLDIVYYSPVLDSIGVILGIGNGSFEAVVKLTPLYGASIVEMAVGDFNKDNYLDIVTIVNEYDSYLLMLVGQGDGIFEASTSFPQRMFYYARDVVVSDVNSDNQPDIVVVSSYGQYIVLFLGINNEMFTEYHGLSAGFSISARSVVVNEFNNDNHLDIAVLDEYSRNIIVFLGRGNSTFEERIVSFTGGALVPAYITVGNFNADNRSDIVVSYETRCSIGVMFGYGNGSFGNIIKFYTAASRTDSRAVVIDFNGDDHSDIIFYRYDPSSIDILLGNGRGRFERKTILPVEIPYDISRLIAGDFNGDGYQDIINLVAYSSPFNVLLNTCECCTT</sequence>
<dbReference type="PANTHER" id="PTHR46580:SF4">
    <property type="entry name" value="ATP_GTP-BINDING PROTEIN"/>
    <property type="match status" value="1"/>
</dbReference>